<evidence type="ECO:0000313" key="4">
    <source>
        <dbReference type="EMBL" id="SHN73860.1"/>
    </source>
</evidence>
<accession>A0A1M7TT60</accession>
<dbReference type="RefSeq" id="WP_072818211.1">
    <property type="nucleotide sequence ID" value="NZ_LT670849.1"/>
</dbReference>
<dbReference type="InterPro" id="IPR001054">
    <property type="entry name" value="A/G_cyclase"/>
</dbReference>
<evidence type="ECO:0000313" key="5">
    <source>
        <dbReference type="Proteomes" id="UP000184096"/>
    </source>
</evidence>
<dbReference type="CDD" id="cd07302">
    <property type="entry name" value="CHD"/>
    <property type="match status" value="1"/>
</dbReference>
<keyword evidence="2" id="KW-0472">Membrane</keyword>
<keyword evidence="5" id="KW-1185">Reference proteome</keyword>
<protein>
    <submittedName>
        <fullName evidence="4">Adenylate cyclase</fullName>
    </submittedName>
</protein>
<dbReference type="InterPro" id="IPR029787">
    <property type="entry name" value="Nucleotide_cyclase"/>
</dbReference>
<name>A0A1M7TT60_9BRAD</name>
<gene>
    <name evidence="4" type="ORF">SAMN05444170_2584</name>
</gene>
<feature type="region of interest" description="Disordered" evidence="1">
    <location>
        <begin position="233"/>
        <end position="264"/>
    </location>
</feature>
<feature type="domain" description="Guanylate cyclase" evidence="3">
    <location>
        <begin position="7"/>
        <end position="121"/>
    </location>
</feature>
<dbReference type="GO" id="GO:0004016">
    <property type="term" value="F:adenylate cyclase activity"/>
    <property type="evidence" value="ECO:0007669"/>
    <property type="project" value="UniProtKB-ARBA"/>
</dbReference>
<organism evidence="4 5">
    <name type="scientific">Bradyrhizobium erythrophlei</name>
    <dbReference type="NCBI Taxonomy" id="1437360"/>
    <lineage>
        <taxon>Bacteria</taxon>
        <taxon>Pseudomonadati</taxon>
        <taxon>Pseudomonadota</taxon>
        <taxon>Alphaproteobacteria</taxon>
        <taxon>Hyphomicrobiales</taxon>
        <taxon>Nitrobacteraceae</taxon>
        <taxon>Bradyrhizobium</taxon>
    </lineage>
</organism>
<dbReference type="OrthoDB" id="9807521at2"/>
<dbReference type="SUPFAM" id="SSF55073">
    <property type="entry name" value="Nucleotide cyclase"/>
    <property type="match status" value="1"/>
</dbReference>
<dbReference type="EMBL" id="LT670849">
    <property type="protein sequence ID" value="SHN73860.1"/>
    <property type="molecule type" value="Genomic_DNA"/>
</dbReference>
<dbReference type="InterPro" id="IPR050697">
    <property type="entry name" value="Adenylyl/Guanylyl_Cyclase_3/4"/>
</dbReference>
<proteinExistence type="predicted"/>
<dbReference type="PROSITE" id="PS50125">
    <property type="entry name" value="GUANYLATE_CYCLASE_2"/>
    <property type="match status" value="1"/>
</dbReference>
<feature type="compositionally biased region" description="Low complexity" evidence="1">
    <location>
        <begin position="233"/>
        <end position="256"/>
    </location>
</feature>
<evidence type="ECO:0000259" key="3">
    <source>
        <dbReference type="PROSITE" id="PS50125"/>
    </source>
</evidence>
<dbReference type="GO" id="GO:0035556">
    <property type="term" value="P:intracellular signal transduction"/>
    <property type="evidence" value="ECO:0007669"/>
    <property type="project" value="InterPro"/>
</dbReference>
<reference evidence="5" key="1">
    <citation type="submission" date="2016-11" db="EMBL/GenBank/DDBJ databases">
        <authorList>
            <person name="Varghese N."/>
            <person name="Submissions S."/>
        </authorList>
    </citation>
    <scope>NUCLEOTIDE SEQUENCE [LARGE SCALE GENOMIC DNA]</scope>
    <source>
        <strain evidence="5">GAS401</strain>
    </source>
</reference>
<sequence>MKRKIAAIFAADIAGYSRLVAEDEEETLRRLASYRQVTDDFISRYGGRIFNTAGDAVLAEFSSAVEAVRCAIDIQESLRTRNLAYPPSRHMSFRIGITIGDVVERDGDLLGDGVNIAARLEGLAEVGGICVSRAVHEQVANKLSVQFADIGAQEVKNIPNPVHAFMVSMKREDGTYAAPLPPSKKPVPQSSVGPNWLWPAVVMVVCLAAIGVGGFLYFTKLEIQENAKASMASSPIASPTAAPAAPEPMPKTAAMPKMPPPMPTTSMPAAPMPPMPAKQMPPPAMPLAEKFAAESIPFVPDRARQRLASDYAPAGGDKALALTISGVHAFAANQANEEAARNQALEQCQKFADAMQPQRKCEVYAVGDTVVYPHGRPPMPPMPWLRRDPLIEKPFSAKDTPIVHDVGKVRLEALYPQSRKSRSIAIGPAGQFFFNFGIESDEESIRRNLETCGAAIGTACMIVALDDVFVVPAPMTLRAIGFFQARTNAMIVPEMRDEVMRKLADGNSGWSAVAVGAAGRPGLGLKAPGEQAAINEAMNNCARRDSDCRVIAIGPFLVGPN</sequence>
<dbReference type="PANTHER" id="PTHR43081">
    <property type="entry name" value="ADENYLATE CYCLASE, TERMINAL-DIFFERENTIATION SPECIFIC-RELATED"/>
    <property type="match status" value="1"/>
</dbReference>
<dbReference type="Pfam" id="PF00211">
    <property type="entry name" value="Guanylate_cyc"/>
    <property type="match status" value="1"/>
</dbReference>
<keyword evidence="2" id="KW-1133">Transmembrane helix</keyword>
<keyword evidence="2" id="KW-0812">Transmembrane</keyword>
<dbReference type="Gene3D" id="3.30.70.1230">
    <property type="entry name" value="Nucleotide cyclase"/>
    <property type="match status" value="1"/>
</dbReference>
<feature type="transmembrane region" description="Helical" evidence="2">
    <location>
        <begin position="196"/>
        <end position="218"/>
    </location>
</feature>
<dbReference type="GO" id="GO:0006171">
    <property type="term" value="P:cAMP biosynthetic process"/>
    <property type="evidence" value="ECO:0007669"/>
    <property type="project" value="TreeGrafter"/>
</dbReference>
<dbReference type="Proteomes" id="UP000184096">
    <property type="component" value="Chromosome I"/>
</dbReference>
<dbReference type="AlphaFoldDB" id="A0A1M7TT60"/>
<evidence type="ECO:0000256" key="1">
    <source>
        <dbReference type="SAM" id="MobiDB-lite"/>
    </source>
</evidence>
<dbReference type="PANTHER" id="PTHR43081:SF19">
    <property type="entry name" value="PH-SENSITIVE ADENYLATE CYCLASE RV1264"/>
    <property type="match status" value="1"/>
</dbReference>
<evidence type="ECO:0000256" key="2">
    <source>
        <dbReference type="SAM" id="Phobius"/>
    </source>
</evidence>